<evidence type="ECO:0000256" key="1">
    <source>
        <dbReference type="SAM" id="SignalP"/>
    </source>
</evidence>
<organism evidence="2 3">
    <name type="scientific">Rhizomicrobium palustre</name>
    <dbReference type="NCBI Taxonomy" id="189966"/>
    <lineage>
        <taxon>Bacteria</taxon>
        <taxon>Pseudomonadati</taxon>
        <taxon>Pseudomonadota</taxon>
        <taxon>Alphaproteobacteria</taxon>
        <taxon>Micropepsales</taxon>
        <taxon>Micropepsaceae</taxon>
        <taxon>Rhizomicrobium</taxon>
    </lineage>
</organism>
<evidence type="ECO:0000313" key="2">
    <source>
        <dbReference type="EMBL" id="NIK90429.1"/>
    </source>
</evidence>
<dbReference type="Proteomes" id="UP000570514">
    <property type="component" value="Unassembled WGS sequence"/>
</dbReference>
<dbReference type="EMBL" id="JAASRM010000001">
    <property type="protein sequence ID" value="NIK90429.1"/>
    <property type="molecule type" value="Genomic_DNA"/>
</dbReference>
<keyword evidence="3" id="KW-1185">Reference proteome</keyword>
<dbReference type="PROSITE" id="PS51257">
    <property type="entry name" value="PROKAR_LIPOPROTEIN"/>
    <property type="match status" value="1"/>
</dbReference>
<evidence type="ECO:0000313" key="3">
    <source>
        <dbReference type="Proteomes" id="UP000570514"/>
    </source>
</evidence>
<accession>A0A846N4I4</accession>
<comment type="caution">
    <text evidence="2">The sequence shown here is derived from an EMBL/GenBank/DDBJ whole genome shotgun (WGS) entry which is preliminary data.</text>
</comment>
<keyword evidence="1" id="KW-0732">Signal</keyword>
<dbReference type="RefSeq" id="WP_167084976.1">
    <property type="nucleotide sequence ID" value="NZ_BAAADC010000001.1"/>
</dbReference>
<reference evidence="2 3" key="1">
    <citation type="submission" date="2020-03" db="EMBL/GenBank/DDBJ databases">
        <title>Genomic Encyclopedia of Type Strains, Phase IV (KMG-IV): sequencing the most valuable type-strain genomes for metagenomic binning, comparative biology and taxonomic classification.</title>
        <authorList>
            <person name="Goeker M."/>
        </authorList>
    </citation>
    <scope>NUCLEOTIDE SEQUENCE [LARGE SCALE GENOMIC DNA]</scope>
    <source>
        <strain evidence="2 3">DSM 19867</strain>
    </source>
</reference>
<feature type="chain" id="PRO_5032804381" description="DUF4398 domain-containing protein" evidence="1">
    <location>
        <begin position="23"/>
        <end position="150"/>
    </location>
</feature>
<name>A0A846N4I4_9PROT</name>
<dbReference type="AlphaFoldDB" id="A0A846N4I4"/>
<feature type="signal peptide" evidence="1">
    <location>
        <begin position="1"/>
        <end position="22"/>
    </location>
</feature>
<gene>
    <name evidence="2" type="ORF">FHS83_003747</name>
</gene>
<evidence type="ECO:0008006" key="4">
    <source>
        <dbReference type="Google" id="ProtNLM"/>
    </source>
</evidence>
<sequence length="150" mass="16000">MRRHASVFVLMIFLSGCTSLFAPPPNLQIIDKLSEASTTVHKIAAAADLGATDAASYSKYEPDYVATLGDLRAAEAIADSRAKIYSGRPAGDAGSAISAMIKNCETKVKVVADQHKKSGLTSDQLAQWLVEQDCDLALKAETQLKSLSKE</sequence>
<proteinExistence type="predicted"/>
<protein>
    <recommendedName>
        <fullName evidence="4">DUF4398 domain-containing protein</fullName>
    </recommendedName>
</protein>